<evidence type="ECO:0000313" key="3">
    <source>
        <dbReference type="Proteomes" id="UP000184383"/>
    </source>
</evidence>
<dbReference type="VEuPathDB" id="FungiDB:ASPWEDRAFT_170651"/>
<keyword evidence="1" id="KW-1133">Transmembrane helix</keyword>
<gene>
    <name evidence="2" type="ORF">ASPWEDRAFT_170651</name>
</gene>
<proteinExistence type="predicted"/>
<reference evidence="3" key="1">
    <citation type="journal article" date="2017" name="Genome Biol.">
        <title>Comparative genomics reveals high biological diversity and specific adaptations in the industrially and medically important fungal genus Aspergillus.</title>
        <authorList>
            <person name="de Vries R.P."/>
            <person name="Riley R."/>
            <person name="Wiebenga A."/>
            <person name="Aguilar-Osorio G."/>
            <person name="Amillis S."/>
            <person name="Uchima C.A."/>
            <person name="Anderluh G."/>
            <person name="Asadollahi M."/>
            <person name="Askin M."/>
            <person name="Barry K."/>
            <person name="Battaglia E."/>
            <person name="Bayram O."/>
            <person name="Benocci T."/>
            <person name="Braus-Stromeyer S.A."/>
            <person name="Caldana C."/>
            <person name="Canovas D."/>
            <person name="Cerqueira G.C."/>
            <person name="Chen F."/>
            <person name="Chen W."/>
            <person name="Choi C."/>
            <person name="Clum A."/>
            <person name="Dos Santos R.A."/>
            <person name="Damasio A.R."/>
            <person name="Diallinas G."/>
            <person name="Emri T."/>
            <person name="Fekete E."/>
            <person name="Flipphi M."/>
            <person name="Freyberg S."/>
            <person name="Gallo A."/>
            <person name="Gournas C."/>
            <person name="Habgood R."/>
            <person name="Hainaut M."/>
            <person name="Harispe M.L."/>
            <person name="Henrissat B."/>
            <person name="Hilden K.S."/>
            <person name="Hope R."/>
            <person name="Hossain A."/>
            <person name="Karabika E."/>
            <person name="Karaffa L."/>
            <person name="Karanyi Z."/>
            <person name="Krasevec N."/>
            <person name="Kuo A."/>
            <person name="Kusch H."/>
            <person name="LaButti K."/>
            <person name="Lagendijk E.L."/>
            <person name="Lapidus A."/>
            <person name="Levasseur A."/>
            <person name="Lindquist E."/>
            <person name="Lipzen A."/>
            <person name="Logrieco A.F."/>
            <person name="MacCabe A."/>
            <person name="Maekelae M.R."/>
            <person name="Malavazi I."/>
            <person name="Melin P."/>
            <person name="Meyer V."/>
            <person name="Mielnichuk N."/>
            <person name="Miskei M."/>
            <person name="Molnar A.P."/>
            <person name="Mule G."/>
            <person name="Ngan C.Y."/>
            <person name="Orejas M."/>
            <person name="Orosz E."/>
            <person name="Ouedraogo J.P."/>
            <person name="Overkamp K.M."/>
            <person name="Park H.-S."/>
            <person name="Perrone G."/>
            <person name="Piumi F."/>
            <person name="Punt P.J."/>
            <person name="Ram A.F."/>
            <person name="Ramon A."/>
            <person name="Rauscher S."/>
            <person name="Record E."/>
            <person name="Riano-Pachon D.M."/>
            <person name="Robert V."/>
            <person name="Roehrig J."/>
            <person name="Ruller R."/>
            <person name="Salamov A."/>
            <person name="Salih N.S."/>
            <person name="Samson R.A."/>
            <person name="Sandor E."/>
            <person name="Sanguinetti M."/>
            <person name="Schuetze T."/>
            <person name="Sepcic K."/>
            <person name="Shelest E."/>
            <person name="Sherlock G."/>
            <person name="Sophianopoulou V."/>
            <person name="Squina F.M."/>
            <person name="Sun H."/>
            <person name="Susca A."/>
            <person name="Todd R.B."/>
            <person name="Tsang A."/>
            <person name="Unkles S.E."/>
            <person name="van de Wiele N."/>
            <person name="van Rossen-Uffink D."/>
            <person name="Oliveira J.V."/>
            <person name="Vesth T.C."/>
            <person name="Visser J."/>
            <person name="Yu J.-H."/>
            <person name="Zhou M."/>
            <person name="Andersen M.R."/>
            <person name="Archer D.B."/>
            <person name="Baker S.E."/>
            <person name="Benoit I."/>
            <person name="Brakhage A.A."/>
            <person name="Braus G.H."/>
            <person name="Fischer R."/>
            <person name="Frisvad J.C."/>
            <person name="Goldman G.H."/>
            <person name="Houbraken J."/>
            <person name="Oakley B."/>
            <person name="Pocsi I."/>
            <person name="Scazzocchio C."/>
            <person name="Seiboth B."/>
            <person name="vanKuyk P.A."/>
            <person name="Wortman J."/>
            <person name="Dyer P.S."/>
            <person name="Grigoriev I.V."/>
        </authorList>
    </citation>
    <scope>NUCLEOTIDE SEQUENCE [LARGE SCALE GENOMIC DNA]</scope>
    <source>
        <strain evidence="3">DTO 134E9</strain>
    </source>
</reference>
<dbReference type="AlphaFoldDB" id="A0A1L9RQC9"/>
<dbReference type="GeneID" id="63746505"/>
<keyword evidence="1" id="KW-0472">Membrane</keyword>
<protein>
    <submittedName>
        <fullName evidence="2">Uncharacterized protein</fullName>
    </submittedName>
</protein>
<evidence type="ECO:0000313" key="2">
    <source>
        <dbReference type="EMBL" id="OJJ37166.1"/>
    </source>
</evidence>
<dbReference type="RefSeq" id="XP_040690842.1">
    <property type="nucleotide sequence ID" value="XM_040830657.1"/>
</dbReference>
<organism evidence="2 3">
    <name type="scientific">Aspergillus wentii DTO 134E9</name>
    <dbReference type="NCBI Taxonomy" id="1073089"/>
    <lineage>
        <taxon>Eukaryota</taxon>
        <taxon>Fungi</taxon>
        <taxon>Dikarya</taxon>
        <taxon>Ascomycota</taxon>
        <taxon>Pezizomycotina</taxon>
        <taxon>Eurotiomycetes</taxon>
        <taxon>Eurotiomycetidae</taxon>
        <taxon>Eurotiales</taxon>
        <taxon>Aspergillaceae</taxon>
        <taxon>Aspergillus</taxon>
        <taxon>Aspergillus subgen. Cremei</taxon>
    </lineage>
</organism>
<keyword evidence="3" id="KW-1185">Reference proteome</keyword>
<dbReference type="Proteomes" id="UP000184383">
    <property type="component" value="Unassembled WGS sequence"/>
</dbReference>
<name>A0A1L9RQC9_ASPWE</name>
<accession>A0A1L9RQC9</accession>
<evidence type="ECO:0000256" key="1">
    <source>
        <dbReference type="SAM" id="Phobius"/>
    </source>
</evidence>
<dbReference type="EMBL" id="KV878211">
    <property type="protein sequence ID" value="OJJ37166.1"/>
    <property type="molecule type" value="Genomic_DNA"/>
</dbReference>
<keyword evidence="1" id="KW-0812">Transmembrane</keyword>
<sequence length="119" mass="13594">MMLMIRLIFTQFHSSAGRQSFLKSPIRPWPVCRHSTKGSMNERLYQSTGQSGSKISGKIITIGVVWLIAFAVFESFERRRAKREIIIDGHRLQSIQARLLGRDSRSYLPNDTTTPGKEL</sequence>
<feature type="transmembrane region" description="Helical" evidence="1">
    <location>
        <begin position="55"/>
        <end position="73"/>
    </location>
</feature>